<evidence type="ECO:0000256" key="1">
    <source>
        <dbReference type="SAM" id="MobiDB-lite"/>
    </source>
</evidence>
<dbReference type="Proteomes" id="UP001153954">
    <property type="component" value="Unassembled WGS sequence"/>
</dbReference>
<gene>
    <name evidence="2" type="ORF">EEDITHA_LOCUS22010</name>
</gene>
<evidence type="ECO:0000313" key="3">
    <source>
        <dbReference type="Proteomes" id="UP001153954"/>
    </source>
</evidence>
<organism evidence="2 3">
    <name type="scientific">Euphydryas editha</name>
    <name type="common">Edith's checkerspot</name>
    <dbReference type="NCBI Taxonomy" id="104508"/>
    <lineage>
        <taxon>Eukaryota</taxon>
        <taxon>Metazoa</taxon>
        <taxon>Ecdysozoa</taxon>
        <taxon>Arthropoda</taxon>
        <taxon>Hexapoda</taxon>
        <taxon>Insecta</taxon>
        <taxon>Pterygota</taxon>
        <taxon>Neoptera</taxon>
        <taxon>Endopterygota</taxon>
        <taxon>Lepidoptera</taxon>
        <taxon>Glossata</taxon>
        <taxon>Ditrysia</taxon>
        <taxon>Papilionoidea</taxon>
        <taxon>Nymphalidae</taxon>
        <taxon>Nymphalinae</taxon>
        <taxon>Euphydryas</taxon>
    </lineage>
</organism>
<feature type="compositionally biased region" description="Polar residues" evidence="1">
    <location>
        <begin position="66"/>
        <end position="76"/>
    </location>
</feature>
<accession>A0AAU9VCW4</accession>
<keyword evidence="3" id="KW-1185">Reference proteome</keyword>
<sequence length="105" mass="11472">MTSALALLQGLGQKVRGKEQNDCRTLQINMPPPVNVDIGFNDITVEVTTGIFKKRESLGQCGTGGSPSSHTFTGTETEPVCKRHIKRQRPLRLHIGDGLEFNPPC</sequence>
<dbReference type="EMBL" id="CAKOGL010000031">
    <property type="protein sequence ID" value="CAH2108038.1"/>
    <property type="molecule type" value="Genomic_DNA"/>
</dbReference>
<evidence type="ECO:0000313" key="2">
    <source>
        <dbReference type="EMBL" id="CAH2108038.1"/>
    </source>
</evidence>
<protein>
    <submittedName>
        <fullName evidence="2">Uncharacterized protein</fullName>
    </submittedName>
</protein>
<name>A0AAU9VCW4_EUPED</name>
<reference evidence="2" key="1">
    <citation type="submission" date="2022-03" db="EMBL/GenBank/DDBJ databases">
        <authorList>
            <person name="Tunstrom K."/>
        </authorList>
    </citation>
    <scope>NUCLEOTIDE SEQUENCE</scope>
</reference>
<feature type="region of interest" description="Disordered" evidence="1">
    <location>
        <begin position="58"/>
        <end position="78"/>
    </location>
</feature>
<dbReference type="AlphaFoldDB" id="A0AAU9VCW4"/>
<comment type="caution">
    <text evidence="2">The sequence shown here is derived from an EMBL/GenBank/DDBJ whole genome shotgun (WGS) entry which is preliminary data.</text>
</comment>
<proteinExistence type="predicted"/>